<organism evidence="3 4">
    <name type="scientific">Mya arenaria</name>
    <name type="common">Soft-shell clam</name>
    <dbReference type="NCBI Taxonomy" id="6604"/>
    <lineage>
        <taxon>Eukaryota</taxon>
        <taxon>Metazoa</taxon>
        <taxon>Spiralia</taxon>
        <taxon>Lophotrochozoa</taxon>
        <taxon>Mollusca</taxon>
        <taxon>Bivalvia</taxon>
        <taxon>Autobranchia</taxon>
        <taxon>Heteroconchia</taxon>
        <taxon>Euheterodonta</taxon>
        <taxon>Imparidentia</taxon>
        <taxon>Neoheterodontei</taxon>
        <taxon>Myida</taxon>
        <taxon>Myoidea</taxon>
        <taxon>Myidae</taxon>
        <taxon>Mya</taxon>
    </lineage>
</organism>
<dbReference type="EMBL" id="CP111018">
    <property type="protein sequence ID" value="WAR10495.1"/>
    <property type="molecule type" value="Genomic_DNA"/>
</dbReference>
<evidence type="ECO:0000313" key="3">
    <source>
        <dbReference type="EMBL" id="WAR10495.1"/>
    </source>
</evidence>
<keyword evidence="4" id="KW-1185">Reference proteome</keyword>
<sequence>MELEKEMSEKRKELKEVENERKEARTQMVRAAMSIGETDGKKFLSETMRPTALTGNVGAVVGVIESGLNLANDIFQFVKKGSQFAAMDKAQAKIEKDNEQQFKQLQEMKREMQEKREQKLQQIHKIKTLTLQIEAGVGDMENLREAVLHLGKVQRLLGEISAFWETMLGVVKFLQKNDEGNDLHILTMKYKPTDATKDIEESKQYWTMFGSICHGYARESTKEIGPLYSFLERPLDELSPGERMEKTKQLIQSIEEDIDKTYPANDSSQ</sequence>
<feature type="coiled-coil region" evidence="1">
    <location>
        <begin position="91"/>
        <end position="129"/>
    </location>
</feature>
<dbReference type="Proteomes" id="UP001164746">
    <property type="component" value="Chromosome 7"/>
</dbReference>
<reference evidence="3" key="1">
    <citation type="submission" date="2022-11" db="EMBL/GenBank/DDBJ databases">
        <title>Centuries of genome instability and evolution in soft-shell clam transmissible cancer (bioRxiv).</title>
        <authorList>
            <person name="Hart S.F.M."/>
            <person name="Yonemitsu M.A."/>
            <person name="Giersch R.M."/>
            <person name="Beal B.F."/>
            <person name="Arriagada G."/>
            <person name="Davis B.W."/>
            <person name="Ostrander E.A."/>
            <person name="Goff S.P."/>
            <person name="Metzger M.J."/>
        </authorList>
    </citation>
    <scope>NUCLEOTIDE SEQUENCE</scope>
    <source>
        <strain evidence="3">MELC-2E11</strain>
        <tissue evidence="3">Siphon/mantle</tissue>
    </source>
</reference>
<protein>
    <submittedName>
        <fullName evidence="3">Uncharacterized protein</fullName>
    </submittedName>
</protein>
<keyword evidence="1" id="KW-0175">Coiled coil</keyword>
<evidence type="ECO:0000256" key="2">
    <source>
        <dbReference type="SAM" id="MobiDB-lite"/>
    </source>
</evidence>
<proteinExistence type="predicted"/>
<name>A0ABY7EMQ1_MYAAR</name>
<accession>A0ABY7EMQ1</accession>
<feature type="region of interest" description="Disordered" evidence="2">
    <location>
        <begin position="1"/>
        <end position="24"/>
    </location>
</feature>
<evidence type="ECO:0000313" key="4">
    <source>
        <dbReference type="Proteomes" id="UP001164746"/>
    </source>
</evidence>
<evidence type="ECO:0000256" key="1">
    <source>
        <dbReference type="SAM" id="Coils"/>
    </source>
</evidence>
<gene>
    <name evidence="3" type="ORF">MAR_035571</name>
</gene>